<name>A0A850QYL7_9LACO</name>
<dbReference type="InterPro" id="IPR003488">
    <property type="entry name" value="DprA"/>
</dbReference>
<dbReference type="SUPFAM" id="SSF102405">
    <property type="entry name" value="MCP/YpsA-like"/>
    <property type="match status" value="1"/>
</dbReference>
<evidence type="ECO:0000259" key="2">
    <source>
        <dbReference type="Pfam" id="PF02481"/>
    </source>
</evidence>
<feature type="domain" description="Smf/DprA SLOG" evidence="2">
    <location>
        <begin position="69"/>
        <end position="277"/>
    </location>
</feature>
<dbReference type="GO" id="GO:0009294">
    <property type="term" value="P:DNA-mediated transformation"/>
    <property type="evidence" value="ECO:0007669"/>
    <property type="project" value="InterPro"/>
</dbReference>
<dbReference type="Proteomes" id="UP000563523">
    <property type="component" value="Unassembled WGS sequence"/>
</dbReference>
<dbReference type="EMBL" id="JABZEC010000001">
    <property type="protein sequence ID" value="NVY95773.1"/>
    <property type="molecule type" value="Genomic_DNA"/>
</dbReference>
<evidence type="ECO:0000313" key="3">
    <source>
        <dbReference type="EMBL" id="NVY95773.1"/>
    </source>
</evidence>
<organism evidence="3 4">
    <name type="scientific">Bombilactobacillus apium</name>
    <dbReference type="NCBI Taxonomy" id="2675299"/>
    <lineage>
        <taxon>Bacteria</taxon>
        <taxon>Bacillati</taxon>
        <taxon>Bacillota</taxon>
        <taxon>Bacilli</taxon>
        <taxon>Lactobacillales</taxon>
        <taxon>Lactobacillaceae</taxon>
        <taxon>Bombilactobacillus</taxon>
    </lineage>
</organism>
<evidence type="ECO:0000256" key="1">
    <source>
        <dbReference type="ARBA" id="ARBA00006525"/>
    </source>
</evidence>
<dbReference type="NCBIfam" id="TIGR00732">
    <property type="entry name" value="dprA"/>
    <property type="match status" value="1"/>
</dbReference>
<gene>
    <name evidence="3" type="primary">dprA</name>
    <name evidence="3" type="ORF">HU830_00925</name>
</gene>
<dbReference type="Pfam" id="PF02481">
    <property type="entry name" value="DNA_processg_A"/>
    <property type="match status" value="1"/>
</dbReference>
<keyword evidence="4" id="KW-1185">Reference proteome</keyword>
<protein>
    <submittedName>
        <fullName evidence="3">DNA-protecting protein DprA</fullName>
    </submittedName>
</protein>
<sequence>MELRQLINRCVQTRIPSNRLLLKMSQYQRYTGSSSSQLLTWLEQQLSSERKELFQRRWGQQKENLRGSYLTFLDDNYPQKLREIYNPPVILYYQGNLRLLKTPTLAIVGARQCSHYTERIIKGLLPQLVHQKITTVSGLALGADACCHRETLFHQGATIAVLGNGLDYFYPRANQRLQKQIAQQGLLLSEYPPQTTPRRYYFPQRNRIIAGLCQSLLVTQARHRSGTLITAELALESNRNVWAVPGPIDSPLSLGCNELIAAGARPYLQAAELLTDFS</sequence>
<proteinExistence type="inferred from homology"/>
<dbReference type="PANTHER" id="PTHR43022:SF1">
    <property type="entry name" value="PROTEIN SMF"/>
    <property type="match status" value="1"/>
</dbReference>
<reference evidence="3 4" key="1">
    <citation type="submission" date="2020-06" db="EMBL/GenBank/DDBJ databases">
        <authorList>
            <person name="Kang J."/>
        </authorList>
    </citation>
    <scope>NUCLEOTIDE SEQUENCE [LARGE SCALE GENOMIC DNA]</scope>
    <source>
        <strain evidence="3 4">DCY120</strain>
    </source>
</reference>
<dbReference type="Gene3D" id="3.40.50.450">
    <property type="match status" value="1"/>
</dbReference>
<dbReference type="PANTHER" id="PTHR43022">
    <property type="entry name" value="PROTEIN SMF"/>
    <property type="match status" value="1"/>
</dbReference>
<accession>A0A850QYL7</accession>
<dbReference type="RefSeq" id="WP_176941943.1">
    <property type="nucleotide sequence ID" value="NZ_JABZEC010000001.1"/>
</dbReference>
<dbReference type="InterPro" id="IPR057666">
    <property type="entry name" value="DrpA_SLOG"/>
</dbReference>
<comment type="similarity">
    <text evidence="1">Belongs to the DprA/Smf family.</text>
</comment>
<dbReference type="AlphaFoldDB" id="A0A850QYL7"/>
<evidence type="ECO:0000313" key="4">
    <source>
        <dbReference type="Proteomes" id="UP000563523"/>
    </source>
</evidence>
<comment type="caution">
    <text evidence="3">The sequence shown here is derived from an EMBL/GenBank/DDBJ whole genome shotgun (WGS) entry which is preliminary data.</text>
</comment>